<organism evidence="2 3">
    <name type="scientific">Plasmodiophora brassicae</name>
    <name type="common">Clubroot disease agent</name>
    <dbReference type="NCBI Taxonomy" id="37360"/>
    <lineage>
        <taxon>Eukaryota</taxon>
        <taxon>Sar</taxon>
        <taxon>Rhizaria</taxon>
        <taxon>Endomyxa</taxon>
        <taxon>Phytomyxea</taxon>
        <taxon>Plasmodiophorida</taxon>
        <taxon>Plasmodiophoridae</taxon>
        <taxon>Plasmodiophora</taxon>
    </lineage>
</organism>
<evidence type="ECO:0000256" key="1">
    <source>
        <dbReference type="SAM" id="MobiDB-lite"/>
    </source>
</evidence>
<evidence type="ECO:0000313" key="2">
    <source>
        <dbReference type="EMBL" id="CEO98146.1"/>
    </source>
</evidence>
<proteinExistence type="predicted"/>
<feature type="compositionally biased region" description="Polar residues" evidence="1">
    <location>
        <begin position="133"/>
        <end position="146"/>
    </location>
</feature>
<dbReference type="EMBL" id="CDSF01000082">
    <property type="protein sequence ID" value="CEO98146.1"/>
    <property type="molecule type" value="Genomic_DNA"/>
</dbReference>
<protein>
    <submittedName>
        <fullName evidence="2">Uncharacterized protein</fullName>
    </submittedName>
</protein>
<feature type="compositionally biased region" description="Low complexity" evidence="1">
    <location>
        <begin position="102"/>
        <end position="117"/>
    </location>
</feature>
<feature type="region of interest" description="Disordered" evidence="1">
    <location>
        <begin position="21"/>
        <end position="42"/>
    </location>
</feature>
<gene>
    <name evidence="2" type="ORF">PBRA_006260</name>
</gene>
<feature type="region of interest" description="Disordered" evidence="1">
    <location>
        <begin position="78"/>
        <end position="146"/>
    </location>
</feature>
<evidence type="ECO:0000313" key="3">
    <source>
        <dbReference type="Proteomes" id="UP000039324"/>
    </source>
</evidence>
<reference evidence="2 3" key="1">
    <citation type="submission" date="2015-02" db="EMBL/GenBank/DDBJ databases">
        <authorList>
            <person name="Chooi Y.-H."/>
        </authorList>
    </citation>
    <scope>NUCLEOTIDE SEQUENCE [LARGE SCALE GENOMIC DNA]</scope>
    <source>
        <strain evidence="2">E3</strain>
    </source>
</reference>
<keyword evidence="3" id="KW-1185">Reference proteome</keyword>
<accession>A0A0G4ISS5</accession>
<dbReference type="Proteomes" id="UP000039324">
    <property type="component" value="Unassembled WGS sequence"/>
</dbReference>
<feature type="compositionally biased region" description="Low complexity" evidence="1">
    <location>
        <begin position="23"/>
        <end position="39"/>
    </location>
</feature>
<dbReference type="AlphaFoldDB" id="A0A0G4ISS5"/>
<name>A0A0G4ISS5_PLABS</name>
<sequence length="146" mass="15442">MELPRNRTTFDMPGRSTFVVQRSASTLSPSSNVASSTSTADERRTLCSAFRAPWEMSIAVYDSWMPRERSARRNGIVFVPSPSATSGASRDGFASGPDLHQSRSGSPRPGSPAWSAGRRSPVRASAGCGPPSASDSTPSFPLSSCT</sequence>